<organism evidence="4 5">
    <name type="scientific">Gossypium barbadense</name>
    <name type="common">Sea Island cotton</name>
    <name type="synonym">Hibiscus barbadensis</name>
    <dbReference type="NCBI Taxonomy" id="3634"/>
    <lineage>
        <taxon>Eukaryota</taxon>
        <taxon>Viridiplantae</taxon>
        <taxon>Streptophyta</taxon>
        <taxon>Embryophyta</taxon>
        <taxon>Tracheophyta</taxon>
        <taxon>Spermatophyta</taxon>
        <taxon>Magnoliopsida</taxon>
        <taxon>eudicotyledons</taxon>
        <taxon>Gunneridae</taxon>
        <taxon>Pentapetalae</taxon>
        <taxon>rosids</taxon>
        <taxon>malvids</taxon>
        <taxon>Malvales</taxon>
        <taxon>Malvaceae</taxon>
        <taxon>Malvoideae</taxon>
        <taxon>Gossypium</taxon>
    </lineage>
</organism>
<feature type="chain" id="PRO_5015124135" evidence="3">
    <location>
        <begin position="22"/>
        <end position="394"/>
    </location>
</feature>
<dbReference type="Proteomes" id="UP000239757">
    <property type="component" value="Unassembled WGS sequence"/>
</dbReference>
<accession>A0A2P5W2N9</accession>
<protein>
    <submittedName>
        <fullName evidence="4">Uncharacterized protein</fullName>
    </submittedName>
</protein>
<feature type="signal peptide" evidence="3">
    <location>
        <begin position="1"/>
        <end position="21"/>
    </location>
</feature>
<evidence type="ECO:0000256" key="3">
    <source>
        <dbReference type="SAM" id="SignalP"/>
    </source>
</evidence>
<dbReference type="SUPFAM" id="SSF49870">
    <property type="entry name" value="Osmotin, thaumatin-like protein"/>
    <property type="match status" value="1"/>
</dbReference>
<dbReference type="Pfam" id="PF00314">
    <property type="entry name" value="Thaumatin"/>
    <property type="match status" value="1"/>
</dbReference>
<proteinExistence type="inferred from homology"/>
<dbReference type="EMBL" id="KZ669435">
    <property type="protein sequence ID" value="PPR85360.1"/>
    <property type="molecule type" value="Genomic_DNA"/>
</dbReference>
<evidence type="ECO:0000256" key="2">
    <source>
        <dbReference type="ARBA" id="ARBA00023157"/>
    </source>
</evidence>
<dbReference type="InterPro" id="IPR037176">
    <property type="entry name" value="Osmotin/thaumatin-like_sf"/>
</dbReference>
<dbReference type="InterPro" id="IPR001938">
    <property type="entry name" value="Thaumatin"/>
</dbReference>
<dbReference type="FunFam" id="2.60.110.10:FF:000002">
    <property type="entry name" value="Thaumatin-like protein 1a"/>
    <property type="match status" value="1"/>
</dbReference>
<dbReference type="OrthoDB" id="416253at2759"/>
<dbReference type="PROSITE" id="PS51367">
    <property type="entry name" value="THAUMATIN_2"/>
    <property type="match status" value="1"/>
</dbReference>
<dbReference type="AlphaFoldDB" id="A0A2P5W2N9"/>
<gene>
    <name evidence="4" type="ORF">GOBAR_AA35331</name>
</gene>
<dbReference type="SUPFAM" id="SSF50998">
    <property type="entry name" value="Quinoprotein alcohol dehydrogenase-like"/>
    <property type="match status" value="1"/>
</dbReference>
<dbReference type="Gene3D" id="2.140.10.10">
    <property type="entry name" value="Quinoprotein alcohol dehydrogenase-like superfamily"/>
    <property type="match status" value="1"/>
</dbReference>
<dbReference type="Gene3D" id="2.60.110.10">
    <property type="entry name" value="Thaumatin"/>
    <property type="match status" value="1"/>
</dbReference>
<name>A0A2P5W2N9_GOSBA</name>
<keyword evidence="2" id="KW-1015">Disulfide bond</keyword>
<dbReference type="PRINTS" id="PR00347">
    <property type="entry name" value="THAUMATIN"/>
</dbReference>
<dbReference type="InterPro" id="IPR011047">
    <property type="entry name" value="Quinoprotein_ADH-like_sf"/>
</dbReference>
<dbReference type="SMART" id="SM00205">
    <property type="entry name" value="THN"/>
    <property type="match status" value="1"/>
</dbReference>
<keyword evidence="3" id="KW-0732">Signal</keyword>
<reference evidence="4 5" key="1">
    <citation type="submission" date="2015-01" db="EMBL/GenBank/DDBJ databases">
        <title>Genome of allotetraploid Gossypium barbadense reveals genomic plasticity and fiber elongation in cotton evolution.</title>
        <authorList>
            <person name="Chen X."/>
            <person name="Liu X."/>
            <person name="Zhao B."/>
            <person name="Zheng H."/>
            <person name="Hu Y."/>
            <person name="Lu G."/>
            <person name="Yang C."/>
            <person name="Chen J."/>
            <person name="Shan C."/>
            <person name="Zhang L."/>
            <person name="Zhou Y."/>
            <person name="Wang L."/>
            <person name="Guo W."/>
            <person name="Bai Y."/>
            <person name="Ruan J."/>
            <person name="Shangguan X."/>
            <person name="Mao Y."/>
            <person name="Jiang J."/>
            <person name="Zhu Y."/>
            <person name="Lei J."/>
            <person name="Kang H."/>
            <person name="Chen S."/>
            <person name="He X."/>
            <person name="Wang R."/>
            <person name="Wang Y."/>
            <person name="Chen J."/>
            <person name="Wang L."/>
            <person name="Yu S."/>
            <person name="Wang B."/>
            <person name="Wei J."/>
            <person name="Song S."/>
            <person name="Lu X."/>
            <person name="Gao Z."/>
            <person name="Gu W."/>
            <person name="Deng X."/>
            <person name="Ma D."/>
            <person name="Wang S."/>
            <person name="Liang W."/>
            <person name="Fang L."/>
            <person name="Cai C."/>
            <person name="Zhu X."/>
            <person name="Zhou B."/>
            <person name="Zhang Y."/>
            <person name="Chen Z."/>
            <person name="Xu S."/>
            <person name="Zhu R."/>
            <person name="Wang S."/>
            <person name="Zhang T."/>
            <person name="Zhao G."/>
        </authorList>
    </citation>
    <scope>NUCLEOTIDE SEQUENCE [LARGE SCALE GENOMIC DNA]</scope>
    <source>
        <strain evidence="5">cv. Xinhai21</strain>
        <tissue evidence="4">Leaf</tissue>
    </source>
</reference>
<evidence type="ECO:0000313" key="4">
    <source>
        <dbReference type="EMBL" id="PPR85360.1"/>
    </source>
</evidence>
<evidence type="ECO:0000313" key="5">
    <source>
        <dbReference type="Proteomes" id="UP000239757"/>
    </source>
</evidence>
<comment type="similarity">
    <text evidence="1">Belongs to the thaumatin family.</text>
</comment>
<sequence length="394" mass="43472">MKSLQFAAVFLMLLFSGHSLAHTVTFYIHKCPFPIWPGTAANAGHPVIADGGFYLPTGETRRIEAPWTWSGRIWARTGCNFNSNWQPACETGDCNGRLQCDGLIGTPPATLVQIALQGGKAKPNFYDVSLVDGYNLPVSISTRPFSPKCAIGGCSENLNNLCPQELEVRNKHGQVVACKSACLAFNVDSFCCRNEYGTPETCKPSLYSKIFKEACPCYYSYAFDMPPPLINCASKERYVEKETEIGLETVSNLRLKWEFIAGEHITATPEIFDGTLYFPSWNGNIYAIQACDGSLVWEKNLEELTGLNATGFIMNVNWTVSRATPIIADDLLISGIYGPAIVIASKPVWSTQLDNHAAGVITMSGTYYKQVDGHDEEVIDELVQLEMDRLTDKL</sequence>
<evidence type="ECO:0000256" key="1">
    <source>
        <dbReference type="ARBA" id="ARBA00010607"/>
    </source>
</evidence>
<dbReference type="PANTHER" id="PTHR31048">
    <property type="entry name" value="OS03G0233200 PROTEIN"/>
    <property type="match status" value="1"/>
</dbReference>
<dbReference type="CDD" id="cd09218">
    <property type="entry name" value="TLP-PA"/>
    <property type="match status" value="1"/>
</dbReference>